<sequence length="322" mass="36086">MEKILRVDNLKLYYYTSKGIVKAVDDISFSLKKGETLGLVGESGCGKTTTGFALLKMPTPPGKIVGGRIEVDGLDITPLSEGEMRKNVRWEKISMVFQGAMNTLTPVYTIGKQMMETLQEHRQMEREEARKRIEKYLNLVGLSGEVVKRYPHELSGGMKQRIAIATALFLEPRVIICDEPTTALDVIVQAQIINLLKDLKEKLDLSFIFITHDLATEAEVSDRIAVMYAGKIVEIGTNEQIYGEKGPCHPYTRNLLAATPRLHEKVSTLSFIPGAPPDLLEPPSGCRFHPRCSVAMEKCAKEEPPLIEIEEEHMVACWRCKR</sequence>
<dbReference type="EMBL" id="LS974202">
    <property type="protein sequence ID" value="SSC12222.1"/>
    <property type="molecule type" value="Genomic_DNA"/>
</dbReference>
<dbReference type="InterPro" id="IPR003439">
    <property type="entry name" value="ABC_transporter-like_ATP-bd"/>
</dbReference>
<feature type="domain" description="ABC transporter" evidence="4">
    <location>
        <begin position="5"/>
        <end position="254"/>
    </location>
</feature>
<dbReference type="PROSITE" id="PS50893">
    <property type="entry name" value="ABC_TRANSPORTER_2"/>
    <property type="match status" value="1"/>
</dbReference>
<proteinExistence type="predicted"/>
<dbReference type="GO" id="GO:0005524">
    <property type="term" value="F:ATP binding"/>
    <property type="evidence" value="ECO:0007669"/>
    <property type="project" value="UniProtKB-KW"/>
</dbReference>
<dbReference type="InterPro" id="IPR017871">
    <property type="entry name" value="ABC_transporter-like_CS"/>
</dbReference>
<dbReference type="FunFam" id="3.40.50.300:FF:000016">
    <property type="entry name" value="Oligopeptide ABC transporter ATP-binding component"/>
    <property type="match status" value="1"/>
</dbReference>
<dbReference type="InterPro" id="IPR027417">
    <property type="entry name" value="P-loop_NTPase"/>
</dbReference>
<dbReference type="Pfam" id="PF08352">
    <property type="entry name" value="oligo_HPY"/>
    <property type="match status" value="1"/>
</dbReference>
<dbReference type="CDD" id="cd03257">
    <property type="entry name" value="ABC_NikE_OppD_transporters"/>
    <property type="match status" value="1"/>
</dbReference>
<dbReference type="InterPro" id="IPR003593">
    <property type="entry name" value="AAA+_ATPase"/>
</dbReference>
<dbReference type="PANTHER" id="PTHR43067:SF3">
    <property type="entry name" value="MALTOSE ABC TRANSPORTER, ATP-BINDING PROTEIN"/>
    <property type="match status" value="1"/>
</dbReference>
<dbReference type="NCBIfam" id="TIGR01727">
    <property type="entry name" value="oligo_HPY"/>
    <property type="match status" value="1"/>
</dbReference>
<dbReference type="SUPFAM" id="SSF52540">
    <property type="entry name" value="P-loop containing nucleoside triphosphate hydrolases"/>
    <property type="match status" value="1"/>
</dbReference>
<evidence type="ECO:0000259" key="4">
    <source>
        <dbReference type="PROSITE" id="PS50893"/>
    </source>
</evidence>
<protein>
    <submittedName>
        <fullName evidence="5">Oligopeptide transporter subunit ATP-binding component of ABC superfamily</fullName>
    </submittedName>
</protein>
<dbReference type="Proteomes" id="UP000250796">
    <property type="component" value="Chromosome MESINF"/>
</dbReference>
<dbReference type="GO" id="GO:0015833">
    <property type="term" value="P:peptide transport"/>
    <property type="evidence" value="ECO:0007669"/>
    <property type="project" value="InterPro"/>
</dbReference>
<evidence type="ECO:0000256" key="1">
    <source>
        <dbReference type="ARBA" id="ARBA00022448"/>
    </source>
</evidence>
<accession>A0A7Z7LEH3</accession>
<dbReference type="PROSITE" id="PS00211">
    <property type="entry name" value="ABC_TRANSPORTER_1"/>
    <property type="match status" value="1"/>
</dbReference>
<keyword evidence="3 5" id="KW-0067">ATP-binding</keyword>
<keyword evidence="6" id="KW-1185">Reference proteome</keyword>
<keyword evidence="2" id="KW-0547">Nucleotide-binding</keyword>
<dbReference type="Pfam" id="PF00005">
    <property type="entry name" value="ABC_tran"/>
    <property type="match status" value="1"/>
</dbReference>
<dbReference type="AlphaFoldDB" id="A0A7Z7LEH3"/>
<reference evidence="5 6" key="1">
    <citation type="submission" date="2017-01" db="EMBL/GenBank/DDBJ databases">
        <authorList>
            <person name="Erauso G."/>
        </authorList>
    </citation>
    <scope>NUCLEOTIDE SEQUENCE [LARGE SCALE GENOMIC DNA]</scope>
    <source>
        <strain evidence="5">MESINF1</strain>
    </source>
</reference>
<dbReference type="GO" id="GO:0016887">
    <property type="term" value="F:ATP hydrolysis activity"/>
    <property type="evidence" value="ECO:0007669"/>
    <property type="project" value="InterPro"/>
</dbReference>
<evidence type="ECO:0000256" key="2">
    <source>
        <dbReference type="ARBA" id="ARBA00022741"/>
    </source>
</evidence>
<dbReference type="RefSeq" id="WP_169698598.1">
    <property type="nucleotide sequence ID" value="NZ_LS974202.1"/>
</dbReference>
<gene>
    <name evidence="5" type="primary">oppD</name>
    <name evidence="5" type="ORF">MESINF_0773</name>
</gene>
<name>A0A7Z7LEH3_9BACT</name>
<keyword evidence="1" id="KW-0813">Transport</keyword>
<evidence type="ECO:0000313" key="5">
    <source>
        <dbReference type="EMBL" id="SSC12222.1"/>
    </source>
</evidence>
<organism evidence="5 6">
    <name type="scientific">Mesotoga infera</name>
    <dbReference type="NCBI Taxonomy" id="1236046"/>
    <lineage>
        <taxon>Bacteria</taxon>
        <taxon>Thermotogati</taxon>
        <taxon>Thermotogota</taxon>
        <taxon>Thermotogae</taxon>
        <taxon>Kosmotogales</taxon>
        <taxon>Kosmotogaceae</taxon>
        <taxon>Mesotoga</taxon>
    </lineage>
</organism>
<evidence type="ECO:0000313" key="6">
    <source>
        <dbReference type="Proteomes" id="UP000250796"/>
    </source>
</evidence>
<evidence type="ECO:0000256" key="3">
    <source>
        <dbReference type="ARBA" id="ARBA00022840"/>
    </source>
</evidence>
<dbReference type="PANTHER" id="PTHR43067">
    <property type="entry name" value="OLIGOPEPTIDE/DIPEPTIDE ABC TRANSPORTER, ATPASE SUBUNIT"/>
    <property type="match status" value="1"/>
</dbReference>
<dbReference type="SMART" id="SM00382">
    <property type="entry name" value="AAA"/>
    <property type="match status" value="1"/>
</dbReference>
<dbReference type="Gene3D" id="3.40.50.300">
    <property type="entry name" value="P-loop containing nucleotide triphosphate hydrolases"/>
    <property type="match status" value="1"/>
</dbReference>
<dbReference type="KEGG" id="minf:MESINF_0773"/>
<dbReference type="InterPro" id="IPR013563">
    <property type="entry name" value="Oligopep_ABC_C"/>
</dbReference>